<feature type="coiled-coil region" evidence="1">
    <location>
        <begin position="501"/>
        <end position="528"/>
    </location>
</feature>
<name>A0AAU9IU98_9CILI</name>
<keyword evidence="4" id="KW-1185">Reference proteome</keyword>
<sequence>MQIAESISKFHRNVPELAIRRKTVVDNKEKSHQIERSDFADIIKAQNINSIPKSFTDDLNTLAVHVPGLKHQRQSSVTDLKRSYTERTLLNDEPDSANELSSKLKNRGSISSSLHYQFLDKISIEEWRIIHSEIYEIAENTRIGLLEKVSGLGISKLSPEDIKEIRQLGKNSCLLCGCSCRANNKNLPRNLSQLKPEQANSFPQTNISTFDLSETASFKRCKKCLCLTNVSDSSSYCEYCLISPVNEAMLNDQIAIIMQIKSNLEMPIRSQKSSRNHDPPPISSNMFENGRLKSITPPKRRLPSISGCSSKEMQQETSPFAIDFSIGGNKLSLDLSLKSQYLRVIIPQFINQKETNEGKRQNNPEALMQTSFTQLAPPFSIKNPITPCFKDPNEGSNNDATSADMSRIIKIIGKLKATCAHLQSKSISLLKQIIADGSDYKSLYLDYLVCMSSILKGIYKVFPQHAQPLEAMMKCVSLLFEIMMQKIESLTQESLSFKVKAISLQAEIQKKEEEHEAQYSQMNNILQKYEGIIDYYKNCEAKSLNV</sequence>
<dbReference type="EMBL" id="CAJZBQ010000012">
    <property type="protein sequence ID" value="CAG9314820.1"/>
    <property type="molecule type" value="Genomic_DNA"/>
</dbReference>
<evidence type="ECO:0000256" key="2">
    <source>
        <dbReference type="SAM" id="MobiDB-lite"/>
    </source>
</evidence>
<protein>
    <submittedName>
        <fullName evidence="3">Uncharacterized protein</fullName>
    </submittedName>
</protein>
<gene>
    <name evidence="3" type="ORF">BSTOLATCC_MIC11815</name>
</gene>
<reference evidence="3" key="1">
    <citation type="submission" date="2021-09" db="EMBL/GenBank/DDBJ databases">
        <authorList>
            <consortium name="AG Swart"/>
            <person name="Singh M."/>
            <person name="Singh A."/>
            <person name="Seah K."/>
            <person name="Emmerich C."/>
        </authorList>
    </citation>
    <scope>NUCLEOTIDE SEQUENCE</scope>
    <source>
        <strain evidence="3">ATCC30299</strain>
    </source>
</reference>
<evidence type="ECO:0000256" key="1">
    <source>
        <dbReference type="SAM" id="Coils"/>
    </source>
</evidence>
<evidence type="ECO:0000313" key="3">
    <source>
        <dbReference type="EMBL" id="CAG9314820.1"/>
    </source>
</evidence>
<dbReference type="AlphaFoldDB" id="A0AAU9IU98"/>
<dbReference type="Proteomes" id="UP001162131">
    <property type="component" value="Unassembled WGS sequence"/>
</dbReference>
<keyword evidence="1" id="KW-0175">Coiled coil</keyword>
<evidence type="ECO:0000313" key="4">
    <source>
        <dbReference type="Proteomes" id="UP001162131"/>
    </source>
</evidence>
<comment type="caution">
    <text evidence="3">The sequence shown here is derived from an EMBL/GenBank/DDBJ whole genome shotgun (WGS) entry which is preliminary data.</text>
</comment>
<organism evidence="3 4">
    <name type="scientific">Blepharisma stoltei</name>
    <dbReference type="NCBI Taxonomy" id="1481888"/>
    <lineage>
        <taxon>Eukaryota</taxon>
        <taxon>Sar</taxon>
        <taxon>Alveolata</taxon>
        <taxon>Ciliophora</taxon>
        <taxon>Postciliodesmatophora</taxon>
        <taxon>Heterotrichea</taxon>
        <taxon>Heterotrichida</taxon>
        <taxon>Blepharismidae</taxon>
        <taxon>Blepharisma</taxon>
    </lineage>
</organism>
<proteinExistence type="predicted"/>
<accession>A0AAU9IU98</accession>
<feature type="region of interest" description="Disordered" evidence="2">
    <location>
        <begin position="270"/>
        <end position="310"/>
    </location>
</feature>